<name>A0AAD5H7H8_UMBRA</name>
<keyword evidence="3" id="KW-0175">Coiled coil</keyword>
<dbReference type="GO" id="GO:0005085">
    <property type="term" value="F:guanyl-nucleotide exchange factor activity"/>
    <property type="evidence" value="ECO:0007669"/>
    <property type="project" value="UniProtKB-KW"/>
</dbReference>
<dbReference type="SUPFAM" id="SSF50729">
    <property type="entry name" value="PH domain-like"/>
    <property type="match status" value="1"/>
</dbReference>
<feature type="region of interest" description="Disordered" evidence="4">
    <location>
        <begin position="188"/>
        <end position="333"/>
    </location>
</feature>
<accession>A0AAD5H7H8</accession>
<dbReference type="PROSITE" id="PS50219">
    <property type="entry name" value="CNH"/>
    <property type="match status" value="1"/>
</dbReference>
<evidence type="ECO:0000259" key="7">
    <source>
        <dbReference type="PROSITE" id="PS50219"/>
    </source>
</evidence>
<feature type="region of interest" description="Disordered" evidence="4">
    <location>
        <begin position="1"/>
        <end position="114"/>
    </location>
</feature>
<protein>
    <submittedName>
        <fullName evidence="8">Uncharacterized protein</fullName>
    </submittedName>
</protein>
<evidence type="ECO:0000256" key="1">
    <source>
        <dbReference type="ARBA" id="ARBA00022553"/>
    </source>
</evidence>
<sequence length="1337" mass="151397">MGSQSKGQYDGGSSPGLSGLMQDVDSYIYELSSNQSQTGVAGQSSYPQQQSRPHNGYMPSTHRHQNMPYNQYDNPSLLAPYNRDSVGSYEDHGYPSYGSQPYQSSTQAPAYYSNSSTASYGQQQQYYDATYSNQGYPAAVYPPVAAANDVYPPTYPRYSLSDRQSDGGLQMPVPSDYSYAHQTAAGYETSYPPSDYQSVRTPPGSPGHRYTTHNRPLSGQFYPTSPSNQHFQQNDTSSTYSNDYSQVSSRFDRISLDQRPPPPALPSHDSYTNTTLSSSSSQRHHHPLPETPANMVEQKSLPLPPPEIPPKYTEAKGLPQPPYGVPEKESHYNHRAAPPAPIVIAPVVPPQAPVKTYHLSRDDDVDSPPDSPIFQKVAKTTAYAMQGNNYAFLSILSRAFTAKIRALEHVRELFCAFEYPESFTGQEAVNTLRALLPEHFTNAQCLKVAKALMHTKPQLFMPIPYSEKSLLKNTVYDSPDEIYTFDEDTGDQEYPYGIYTPLTPCYVRGCMPAGGGCYAPRCPNRPPRRDVPVLTHVTEVTEDQQLTTDNDGNDHRASVHSQNSFEAAEHIEEEDTPHSIRAWAANVPEELRSSTSKDEIARQEAIYEFVYSEEDYNKDLNVLHEFFVEPLKTSSIIDSNKRDSFIREVFSNYQEIRQISTDVYRDLRDRQRKYDKERVPEIGDVFLKHLPSFVEPYRQYGPHFILAEHAVQSETKKNVAFANFVKETESRDIERTRRLPFRHFLIYPVTRMQRYPLLLDAILKKTPEDHPDHANLTACLEIIRGIATDVDKLTAASKQKLRVLQLDEYITFKQGEIVDLQLTDPQRQLFFEGDLKRRNTSGLEMTEKQDLHVFLFDHVLLMTKPRKGITDEEYVVWRPPIPLQLLFVHNNSDFGLYTPLTAGSNMLMTSTGNGAGTNALTIHHLGQRGNMYHFYANTTTEKQQWKEKIDEAKEALRKKHGDREVFELRTLSDSTFPSTTSSSITGMGKVNCSTPFMGSDGYKRVAVGTDAGVWFGLEGDTNTFRRVLSSQSVTQLAVLEDNNILLVLAEKSLTAYPVHLLTSPVNSKAPDRHSQSIAQHVAYFQTGVCNGKNLVVYMKRKNTNSVFTALEPSCGDLRDPKNAKMLTNRPGFLGRGGSTWFKHYKDFYIGADSSNVHFLKSKINVVCEKGFEIIDPENLNISRNLPDLLDPQFNFVQRLGDSLKPLAMYRIHDKFLMCYNKFAFYVDNHGALVPRGPSRTPLLCEWEGTPDSVVYFHPYIIAVEPQFIEVRNVDNGELIQIVPGEHVRLTHYGATNTYPVIHGCMNHSFRPEYQHLFQFVNHMQRTSSQTNYASMRR</sequence>
<evidence type="ECO:0000256" key="4">
    <source>
        <dbReference type="SAM" id="MobiDB-lite"/>
    </source>
</evidence>
<evidence type="ECO:0000313" key="9">
    <source>
        <dbReference type="Proteomes" id="UP001206595"/>
    </source>
</evidence>
<comment type="caution">
    <text evidence="8">The sequence shown here is derived from an EMBL/GenBank/DDBJ whole genome shotgun (WGS) entry which is preliminary data.</text>
</comment>
<dbReference type="SMART" id="SM00325">
    <property type="entry name" value="RhoGEF"/>
    <property type="match status" value="1"/>
</dbReference>
<feature type="coiled-coil region" evidence="3">
    <location>
        <begin position="935"/>
        <end position="962"/>
    </location>
</feature>
<feature type="domain" description="PH" evidence="5">
    <location>
        <begin position="828"/>
        <end position="954"/>
    </location>
</feature>
<proteinExistence type="predicted"/>
<dbReference type="Proteomes" id="UP001206595">
    <property type="component" value="Unassembled WGS sequence"/>
</dbReference>
<feature type="compositionally biased region" description="Polar residues" evidence="4">
    <location>
        <begin position="213"/>
        <end position="249"/>
    </location>
</feature>
<keyword evidence="1" id="KW-0597">Phosphoprotein</keyword>
<feature type="compositionally biased region" description="Polar residues" evidence="4">
    <location>
        <begin position="191"/>
        <end position="200"/>
    </location>
</feature>
<dbReference type="InterPro" id="IPR041675">
    <property type="entry name" value="PH_5"/>
</dbReference>
<reference evidence="8" key="1">
    <citation type="submission" date="2021-06" db="EMBL/GenBank/DDBJ databases">
        <authorList>
            <consortium name="DOE Joint Genome Institute"/>
            <person name="Mondo S.J."/>
            <person name="Amses K.R."/>
            <person name="Simmons D.R."/>
            <person name="Longcore J.E."/>
            <person name="Seto K."/>
            <person name="Alves G.H."/>
            <person name="Bonds A.E."/>
            <person name="Quandt C.A."/>
            <person name="Davis W.J."/>
            <person name="Chang Y."/>
            <person name="Letcher P.M."/>
            <person name="Powell M.J."/>
            <person name="Kuo A."/>
            <person name="Labutti K."/>
            <person name="Pangilinan J."/>
            <person name="Andreopoulos W."/>
            <person name="Tritt A."/>
            <person name="Riley R."/>
            <person name="Hundley H."/>
            <person name="Johnson J."/>
            <person name="Lipzen A."/>
            <person name="Barry K."/>
            <person name="Berbee M.L."/>
            <person name="Buchler N.E."/>
            <person name="Grigoriev I.V."/>
            <person name="Spatafora J.W."/>
            <person name="Stajich J.E."/>
            <person name="James T.Y."/>
        </authorList>
    </citation>
    <scope>NUCLEOTIDE SEQUENCE</scope>
    <source>
        <strain evidence="8">AG</strain>
    </source>
</reference>
<keyword evidence="9" id="KW-1185">Reference proteome</keyword>
<dbReference type="PANTHER" id="PTHR46572">
    <property type="entry name" value="RHO1 GDP-GTP EXCHANGE PROTEIN 1-RELATED"/>
    <property type="match status" value="1"/>
</dbReference>
<reference evidence="8" key="2">
    <citation type="journal article" date="2022" name="Proc. Natl. Acad. Sci. U.S.A.">
        <title>Diploid-dominant life cycles characterize the early evolution of Fungi.</title>
        <authorList>
            <person name="Amses K.R."/>
            <person name="Simmons D.R."/>
            <person name="Longcore J.E."/>
            <person name="Mondo S.J."/>
            <person name="Seto K."/>
            <person name="Jeronimo G.H."/>
            <person name="Bonds A.E."/>
            <person name="Quandt C.A."/>
            <person name="Davis W.J."/>
            <person name="Chang Y."/>
            <person name="Federici B.A."/>
            <person name="Kuo A."/>
            <person name="LaButti K."/>
            <person name="Pangilinan J."/>
            <person name="Andreopoulos W."/>
            <person name="Tritt A."/>
            <person name="Riley R."/>
            <person name="Hundley H."/>
            <person name="Johnson J."/>
            <person name="Lipzen A."/>
            <person name="Barry K."/>
            <person name="Lang B.F."/>
            <person name="Cuomo C.A."/>
            <person name="Buchler N.E."/>
            <person name="Grigoriev I.V."/>
            <person name="Spatafora J.W."/>
            <person name="Stajich J.E."/>
            <person name="James T.Y."/>
        </authorList>
    </citation>
    <scope>NUCLEOTIDE SEQUENCE</scope>
    <source>
        <strain evidence="8">AG</strain>
    </source>
</reference>
<gene>
    <name evidence="8" type="ORF">K450DRAFT_263513</name>
</gene>
<dbReference type="SMART" id="SM00036">
    <property type="entry name" value="CNH"/>
    <property type="match status" value="1"/>
</dbReference>
<keyword evidence="2" id="KW-0344">Guanine-nucleotide releasing factor</keyword>
<evidence type="ECO:0000313" key="8">
    <source>
        <dbReference type="EMBL" id="KAI8575057.1"/>
    </source>
</evidence>
<dbReference type="Gene3D" id="1.20.900.10">
    <property type="entry name" value="Dbl homology (DH) domain"/>
    <property type="match status" value="1"/>
</dbReference>
<feature type="domain" description="DH" evidence="6">
    <location>
        <begin position="601"/>
        <end position="793"/>
    </location>
</feature>
<dbReference type="PANTHER" id="PTHR46572:SF1">
    <property type="entry name" value="RHO1 GUANINE NUCLEOTIDE EXCHANGE FACTOR TUS1"/>
    <property type="match status" value="1"/>
</dbReference>
<evidence type="ECO:0000259" key="6">
    <source>
        <dbReference type="PROSITE" id="PS50010"/>
    </source>
</evidence>
<dbReference type="PROSITE" id="PS50010">
    <property type="entry name" value="DH_2"/>
    <property type="match status" value="1"/>
</dbReference>
<dbReference type="InterPro" id="IPR052233">
    <property type="entry name" value="Rho-type_GEFs"/>
</dbReference>
<dbReference type="InterPro" id="IPR001180">
    <property type="entry name" value="CNH_dom"/>
</dbReference>
<organism evidence="8 9">
    <name type="scientific">Umbelopsis ramanniana AG</name>
    <dbReference type="NCBI Taxonomy" id="1314678"/>
    <lineage>
        <taxon>Eukaryota</taxon>
        <taxon>Fungi</taxon>
        <taxon>Fungi incertae sedis</taxon>
        <taxon>Mucoromycota</taxon>
        <taxon>Mucoromycotina</taxon>
        <taxon>Umbelopsidomycetes</taxon>
        <taxon>Umbelopsidales</taxon>
        <taxon>Umbelopsidaceae</taxon>
        <taxon>Umbelopsis</taxon>
    </lineage>
</organism>
<dbReference type="Pfam" id="PF15405">
    <property type="entry name" value="PH_5"/>
    <property type="match status" value="1"/>
</dbReference>
<dbReference type="Pfam" id="PF00780">
    <property type="entry name" value="CNH"/>
    <property type="match status" value="1"/>
</dbReference>
<dbReference type="Gene3D" id="2.30.29.30">
    <property type="entry name" value="Pleckstrin-homology domain (PH domain)/Phosphotyrosine-binding domain (PTB)"/>
    <property type="match status" value="1"/>
</dbReference>
<dbReference type="EMBL" id="MU621004">
    <property type="protein sequence ID" value="KAI8575057.1"/>
    <property type="molecule type" value="Genomic_DNA"/>
</dbReference>
<feature type="compositionally biased region" description="Low complexity" evidence="4">
    <location>
        <begin position="94"/>
        <end position="105"/>
    </location>
</feature>
<dbReference type="InterPro" id="IPR001849">
    <property type="entry name" value="PH_domain"/>
</dbReference>
<evidence type="ECO:0000256" key="3">
    <source>
        <dbReference type="SAM" id="Coils"/>
    </source>
</evidence>
<feature type="domain" description="CNH" evidence="7">
    <location>
        <begin position="987"/>
        <end position="1297"/>
    </location>
</feature>
<dbReference type="SMART" id="SM00233">
    <property type="entry name" value="PH"/>
    <property type="match status" value="1"/>
</dbReference>
<feature type="region of interest" description="Disordered" evidence="4">
    <location>
        <begin position="157"/>
        <end position="176"/>
    </location>
</feature>
<evidence type="ECO:0000256" key="2">
    <source>
        <dbReference type="ARBA" id="ARBA00022658"/>
    </source>
</evidence>
<feature type="compositionally biased region" description="Polar residues" evidence="4">
    <location>
        <begin position="31"/>
        <end position="53"/>
    </location>
</feature>
<dbReference type="RefSeq" id="XP_051440062.1">
    <property type="nucleotide sequence ID" value="XM_051592657.1"/>
</dbReference>
<dbReference type="InterPro" id="IPR000219">
    <property type="entry name" value="DH_dom"/>
</dbReference>
<dbReference type="CDD" id="cd00160">
    <property type="entry name" value="RhoGEF"/>
    <property type="match status" value="1"/>
</dbReference>
<dbReference type="GeneID" id="75917999"/>
<dbReference type="PROSITE" id="PS50003">
    <property type="entry name" value="PH_DOMAIN"/>
    <property type="match status" value="1"/>
</dbReference>
<dbReference type="InterPro" id="IPR035899">
    <property type="entry name" value="DBL_dom_sf"/>
</dbReference>
<dbReference type="SUPFAM" id="SSF48065">
    <property type="entry name" value="DBL homology domain (DH-domain)"/>
    <property type="match status" value="1"/>
</dbReference>
<dbReference type="Pfam" id="PF00621">
    <property type="entry name" value="RhoGEF"/>
    <property type="match status" value="1"/>
</dbReference>
<dbReference type="InterPro" id="IPR011993">
    <property type="entry name" value="PH-like_dom_sf"/>
</dbReference>
<evidence type="ECO:0000259" key="5">
    <source>
        <dbReference type="PROSITE" id="PS50003"/>
    </source>
</evidence>